<dbReference type="InterPro" id="IPR050300">
    <property type="entry name" value="GDXG_lipolytic_enzyme"/>
</dbReference>
<dbReference type="Pfam" id="PF07859">
    <property type="entry name" value="Abhydrolase_3"/>
    <property type="match status" value="1"/>
</dbReference>
<dbReference type="Proteomes" id="UP001610444">
    <property type="component" value="Unassembled WGS sequence"/>
</dbReference>
<protein>
    <submittedName>
        <fullName evidence="3">Alpha/Beta hydrolase protein</fullName>
    </submittedName>
</protein>
<dbReference type="InterPro" id="IPR013094">
    <property type="entry name" value="AB_hydrolase_3"/>
</dbReference>
<accession>A0ABR4KAS0</accession>
<feature type="domain" description="Alpha/beta hydrolase fold-3" evidence="2">
    <location>
        <begin position="115"/>
        <end position="336"/>
    </location>
</feature>
<sequence length="376" mass="41066">MAAAIRDRAVLVALAIVTVPGILASLLARRLFSQSDIPLREDLRRSLLRGLSAVVPLATIKRYNASPRNNTLLNSTRFSEIKQNLCTPVSTAKFTGTWIRTPSPDRNDSETAFVLLWLHGGAYCLGHALGNSTTLLRVSERIAEKAPDTSLAIFSVEYTLGPEARFPTQQREALAAYRYLLDRGIAPERIVVGGVSAGGHLAISCLLAVAEEGLAKPHGAFLLCPWVNLRNASPSFETNRHRDILSKRLLDRCVEAVAPGADCEPDVSSLFDFTTLGSHLGDGSKTWEDILPARTWVNVGSHDVFLHDIQTFVQNASADGASIELQVTPGMAHAWQFKLDRPTEPEYCGLRPREDVPVRVMRGSENIAEGLLRVLG</sequence>
<dbReference type="GeneID" id="98160981"/>
<name>A0ABR4KAS0_9EURO</name>
<dbReference type="PANTHER" id="PTHR48081:SF11">
    <property type="entry name" value="ALPHA_BETA HYDROLASE FOLD-3 DOMAIN-CONTAINING PROTEIN-RELATED"/>
    <property type="match status" value="1"/>
</dbReference>
<dbReference type="InterPro" id="IPR029058">
    <property type="entry name" value="AB_hydrolase_fold"/>
</dbReference>
<evidence type="ECO:0000313" key="3">
    <source>
        <dbReference type="EMBL" id="KAL2849107.1"/>
    </source>
</evidence>
<evidence type="ECO:0000256" key="1">
    <source>
        <dbReference type="ARBA" id="ARBA00022801"/>
    </source>
</evidence>
<dbReference type="Gene3D" id="3.40.50.1820">
    <property type="entry name" value="alpha/beta hydrolase"/>
    <property type="match status" value="1"/>
</dbReference>
<dbReference type="RefSeq" id="XP_070898642.1">
    <property type="nucleotide sequence ID" value="XM_071045817.1"/>
</dbReference>
<dbReference type="PANTHER" id="PTHR48081">
    <property type="entry name" value="AB HYDROLASE SUPERFAMILY PROTEIN C4A8.06C"/>
    <property type="match status" value="1"/>
</dbReference>
<keyword evidence="1 3" id="KW-0378">Hydrolase</keyword>
<proteinExistence type="predicted"/>
<dbReference type="EMBL" id="JBFXLR010000024">
    <property type="protein sequence ID" value="KAL2849107.1"/>
    <property type="molecule type" value="Genomic_DNA"/>
</dbReference>
<evidence type="ECO:0000313" key="4">
    <source>
        <dbReference type="Proteomes" id="UP001610444"/>
    </source>
</evidence>
<keyword evidence="4" id="KW-1185">Reference proteome</keyword>
<reference evidence="3 4" key="1">
    <citation type="submission" date="2024-07" db="EMBL/GenBank/DDBJ databases">
        <title>Section-level genome sequencing and comparative genomics of Aspergillus sections Usti and Cavernicolus.</title>
        <authorList>
            <consortium name="Lawrence Berkeley National Laboratory"/>
            <person name="Nybo J.L."/>
            <person name="Vesth T.C."/>
            <person name="Theobald S."/>
            <person name="Frisvad J.C."/>
            <person name="Larsen T.O."/>
            <person name="Kjaerboelling I."/>
            <person name="Rothschild-Mancinelli K."/>
            <person name="Lyhne E.K."/>
            <person name="Kogle M.E."/>
            <person name="Barry K."/>
            <person name="Clum A."/>
            <person name="Na H."/>
            <person name="Ledsgaard L."/>
            <person name="Lin J."/>
            <person name="Lipzen A."/>
            <person name="Kuo A."/>
            <person name="Riley R."/>
            <person name="Mondo S."/>
            <person name="LaButti K."/>
            <person name="Haridas S."/>
            <person name="Pangalinan J."/>
            <person name="Salamov A.A."/>
            <person name="Simmons B.A."/>
            <person name="Magnuson J.K."/>
            <person name="Chen J."/>
            <person name="Drula E."/>
            <person name="Henrissat B."/>
            <person name="Wiebenga A."/>
            <person name="Lubbers R.J."/>
            <person name="Gomes A.C."/>
            <person name="Macurrencykelacurrency M.R."/>
            <person name="Stajich J."/>
            <person name="Grigoriev I.V."/>
            <person name="Mortensen U.H."/>
            <person name="De vries R.P."/>
            <person name="Baker S.E."/>
            <person name="Andersen M.R."/>
        </authorList>
    </citation>
    <scope>NUCLEOTIDE SEQUENCE [LARGE SCALE GENOMIC DNA]</scope>
    <source>
        <strain evidence="3 4">CBS 756.74</strain>
    </source>
</reference>
<evidence type="ECO:0000259" key="2">
    <source>
        <dbReference type="Pfam" id="PF07859"/>
    </source>
</evidence>
<organism evidence="3 4">
    <name type="scientific">Aspergillus pseudodeflectus</name>
    <dbReference type="NCBI Taxonomy" id="176178"/>
    <lineage>
        <taxon>Eukaryota</taxon>
        <taxon>Fungi</taxon>
        <taxon>Dikarya</taxon>
        <taxon>Ascomycota</taxon>
        <taxon>Pezizomycotina</taxon>
        <taxon>Eurotiomycetes</taxon>
        <taxon>Eurotiomycetidae</taxon>
        <taxon>Eurotiales</taxon>
        <taxon>Aspergillaceae</taxon>
        <taxon>Aspergillus</taxon>
        <taxon>Aspergillus subgen. Nidulantes</taxon>
    </lineage>
</organism>
<dbReference type="SUPFAM" id="SSF53474">
    <property type="entry name" value="alpha/beta-Hydrolases"/>
    <property type="match status" value="1"/>
</dbReference>
<comment type="caution">
    <text evidence="3">The sequence shown here is derived from an EMBL/GenBank/DDBJ whole genome shotgun (WGS) entry which is preliminary data.</text>
</comment>
<dbReference type="GO" id="GO:0016787">
    <property type="term" value="F:hydrolase activity"/>
    <property type="evidence" value="ECO:0007669"/>
    <property type="project" value="UniProtKB-KW"/>
</dbReference>
<gene>
    <name evidence="3" type="ORF">BJX68DRAFT_267446</name>
</gene>